<evidence type="ECO:0008006" key="3">
    <source>
        <dbReference type="Google" id="ProtNLM"/>
    </source>
</evidence>
<sequence>MRSTYTCSIRSCACWLRSLNYLRNVCAHHSRLWNRNIVDQPKLPPVQQAPSLFAFHDDAQRRARPFMLLCITQHLMKVTNPSSSWGKRLKALLENEFLNLTHLDLSLDGMGTDQDWQKRDW</sequence>
<evidence type="ECO:0000313" key="2">
    <source>
        <dbReference type="Proteomes" id="UP000379480"/>
    </source>
</evidence>
<dbReference type="AlphaFoldDB" id="A0A5E7A185"/>
<name>A0A5E7A185_PSEFL</name>
<dbReference type="RefSeq" id="WP_263596365.1">
    <property type="nucleotide sequence ID" value="NZ_CABVHY010000002.1"/>
</dbReference>
<proteinExistence type="predicted"/>
<evidence type="ECO:0000313" key="1">
    <source>
        <dbReference type="EMBL" id="VVN72628.1"/>
    </source>
</evidence>
<organism evidence="1 2">
    <name type="scientific">Pseudomonas fluorescens</name>
    <dbReference type="NCBI Taxonomy" id="294"/>
    <lineage>
        <taxon>Bacteria</taxon>
        <taxon>Pseudomonadati</taxon>
        <taxon>Pseudomonadota</taxon>
        <taxon>Gammaproteobacteria</taxon>
        <taxon>Pseudomonadales</taxon>
        <taxon>Pseudomonadaceae</taxon>
        <taxon>Pseudomonas</taxon>
    </lineage>
</organism>
<dbReference type="InterPro" id="IPR011664">
    <property type="entry name" value="Abi_system_AbiD/AbiF-like"/>
</dbReference>
<dbReference type="EMBL" id="CABVHY010000002">
    <property type="protein sequence ID" value="VVN72628.1"/>
    <property type="molecule type" value="Genomic_DNA"/>
</dbReference>
<protein>
    <recommendedName>
        <fullName evidence="3">Abi-like protein</fullName>
    </recommendedName>
</protein>
<gene>
    <name evidence="1" type="ORF">PS723_00508</name>
</gene>
<dbReference type="Proteomes" id="UP000379480">
    <property type="component" value="Unassembled WGS sequence"/>
</dbReference>
<reference evidence="1 2" key="1">
    <citation type="submission" date="2019-09" db="EMBL/GenBank/DDBJ databases">
        <authorList>
            <person name="Chandra G."/>
            <person name="Truman W A."/>
        </authorList>
    </citation>
    <scope>NUCLEOTIDE SEQUENCE [LARGE SCALE GENOMIC DNA]</scope>
    <source>
        <strain evidence="1">PS723</strain>
    </source>
</reference>
<dbReference type="Pfam" id="PF07751">
    <property type="entry name" value="Abi_2"/>
    <property type="match status" value="1"/>
</dbReference>
<accession>A0A5E7A185</accession>